<name>A0AAE2BHQ9_9LAMI</name>
<gene>
    <name evidence="1" type="ORF">Sango_2710400</name>
</gene>
<dbReference type="CDD" id="cd09272">
    <property type="entry name" value="RNase_HI_RT_Ty1"/>
    <property type="match status" value="1"/>
</dbReference>
<accession>A0AAE2BHQ9</accession>
<dbReference type="AlphaFoldDB" id="A0AAE2BHQ9"/>
<evidence type="ECO:0000313" key="1">
    <source>
        <dbReference type="EMBL" id="KAK4385864.1"/>
    </source>
</evidence>
<dbReference type="Proteomes" id="UP001289374">
    <property type="component" value="Unassembled WGS sequence"/>
</dbReference>
<dbReference type="PANTHER" id="PTHR11439:SF470">
    <property type="entry name" value="CYSTEINE-RICH RLK (RECEPTOR-LIKE PROTEIN KINASE) 8"/>
    <property type="match status" value="1"/>
</dbReference>
<dbReference type="PANTHER" id="PTHR11439">
    <property type="entry name" value="GAG-POL-RELATED RETROTRANSPOSON"/>
    <property type="match status" value="1"/>
</dbReference>
<dbReference type="EMBL" id="JACGWL010000016">
    <property type="protein sequence ID" value="KAK4385864.1"/>
    <property type="molecule type" value="Genomic_DNA"/>
</dbReference>
<protein>
    <submittedName>
        <fullName evidence="1">Retrovirus-related Pol polyprotein from transposon RE1</fullName>
    </submittedName>
</protein>
<sequence length="112" mass="12461">MEAPEGYSVPLVHVDDILLAKVSGTLILEVKKYLNDLFTIKDLGAAKYFLDLEIARSAQDWGSCMDSRHSLTGYSVYLGLSLVSWKTKKQNIVSRSTAEAEYRSLGTTTLQE</sequence>
<organism evidence="1 2">
    <name type="scientific">Sesamum angolense</name>
    <dbReference type="NCBI Taxonomy" id="2727404"/>
    <lineage>
        <taxon>Eukaryota</taxon>
        <taxon>Viridiplantae</taxon>
        <taxon>Streptophyta</taxon>
        <taxon>Embryophyta</taxon>
        <taxon>Tracheophyta</taxon>
        <taxon>Spermatophyta</taxon>
        <taxon>Magnoliopsida</taxon>
        <taxon>eudicotyledons</taxon>
        <taxon>Gunneridae</taxon>
        <taxon>Pentapetalae</taxon>
        <taxon>asterids</taxon>
        <taxon>lamiids</taxon>
        <taxon>Lamiales</taxon>
        <taxon>Pedaliaceae</taxon>
        <taxon>Sesamum</taxon>
    </lineage>
</organism>
<keyword evidence="2" id="KW-1185">Reference proteome</keyword>
<evidence type="ECO:0000313" key="2">
    <source>
        <dbReference type="Proteomes" id="UP001289374"/>
    </source>
</evidence>
<reference evidence="1" key="2">
    <citation type="journal article" date="2024" name="Plant">
        <title>Genomic evolution and insights into agronomic trait innovations of Sesamum species.</title>
        <authorList>
            <person name="Miao H."/>
            <person name="Wang L."/>
            <person name="Qu L."/>
            <person name="Liu H."/>
            <person name="Sun Y."/>
            <person name="Le M."/>
            <person name="Wang Q."/>
            <person name="Wei S."/>
            <person name="Zheng Y."/>
            <person name="Lin W."/>
            <person name="Duan Y."/>
            <person name="Cao H."/>
            <person name="Xiong S."/>
            <person name="Wang X."/>
            <person name="Wei L."/>
            <person name="Li C."/>
            <person name="Ma Q."/>
            <person name="Ju M."/>
            <person name="Zhao R."/>
            <person name="Li G."/>
            <person name="Mu C."/>
            <person name="Tian Q."/>
            <person name="Mei H."/>
            <person name="Zhang T."/>
            <person name="Gao T."/>
            <person name="Zhang H."/>
        </authorList>
    </citation>
    <scope>NUCLEOTIDE SEQUENCE</scope>
    <source>
        <strain evidence="1">K16</strain>
    </source>
</reference>
<comment type="caution">
    <text evidence="1">The sequence shown here is derived from an EMBL/GenBank/DDBJ whole genome shotgun (WGS) entry which is preliminary data.</text>
</comment>
<proteinExistence type="predicted"/>
<reference evidence="1" key="1">
    <citation type="submission" date="2020-06" db="EMBL/GenBank/DDBJ databases">
        <authorList>
            <person name="Li T."/>
            <person name="Hu X."/>
            <person name="Zhang T."/>
            <person name="Song X."/>
            <person name="Zhang H."/>
            <person name="Dai N."/>
            <person name="Sheng W."/>
            <person name="Hou X."/>
            <person name="Wei L."/>
        </authorList>
    </citation>
    <scope>NUCLEOTIDE SEQUENCE</scope>
    <source>
        <strain evidence="1">K16</strain>
        <tissue evidence="1">Leaf</tissue>
    </source>
</reference>